<dbReference type="OrthoDB" id="10065854at2759"/>
<name>A0A5N4A464_PHOPY</name>
<dbReference type="GO" id="GO:0005829">
    <property type="term" value="C:cytosol"/>
    <property type="evidence" value="ECO:0007669"/>
    <property type="project" value="TreeGrafter"/>
</dbReference>
<proteinExistence type="predicted"/>
<keyword evidence="3" id="KW-1185">Reference proteome</keyword>
<feature type="region of interest" description="Disordered" evidence="1">
    <location>
        <begin position="370"/>
        <end position="445"/>
    </location>
</feature>
<dbReference type="PANTHER" id="PTHR15434">
    <property type="entry name" value="HEAT SHOCK FACTOR 2-BINDING PROTEIN"/>
    <property type="match status" value="1"/>
</dbReference>
<dbReference type="AlphaFoldDB" id="A0A5N4A464"/>
<dbReference type="InterPro" id="IPR039584">
    <property type="entry name" value="HSF2BP"/>
</dbReference>
<sequence>MAESEINCKLFGIPTLIKELNKAAEILRASPKCTSTQKCISTLKFARYHILNCINNIKANERSTGTITSTDDLRRDIFLAEMEAEYEHIKIGHIRNEWLQHQHTLAELQECYFRKRRLLSIHGTYCSAQGATFCSLIAVVLHQADAMQSFINDNDKLIGFARIAEEFLNSFSITYSIEPPLEDSPDYKFAMGVYTCLAMVAGDVAGRIFLIAEKRCRDCVWGTVHHLARVRHESMRRLKMLVWTFFHNLTADPDGILLLQGCPTMLARINDCLEGDYDGELCKRALEILERLSGAIPNVRYLRDIESNIDMRQLKKLSDPFYKGVHLLPRRIFRNIGRAASDFLHNNAYGDVKNALSNPLQCRCNLSAEIQSEPSKRSPPHRPIVLQSDGDTSSSTVSKVTIDKETQVRSLPKSYKHKKCSKRHDKRNRPKQTKAKVCPSPSNEEKQIRSINLNDSKGSFAPDGAGCTCPVKSERQIVPWTPERKMISYLAESDRRIPAARIINRVTNTQTGNKRQRVISRIKISGLSFK</sequence>
<dbReference type="EMBL" id="VVIM01000010">
    <property type="protein sequence ID" value="KAB0792106.1"/>
    <property type="molecule type" value="Genomic_DNA"/>
</dbReference>
<reference evidence="2 3" key="1">
    <citation type="journal article" date="2018" name="Elife">
        <title>Firefly genomes illuminate parallel origins of bioluminescence in beetles.</title>
        <authorList>
            <person name="Fallon T.R."/>
            <person name="Lower S.E."/>
            <person name="Chang C.H."/>
            <person name="Bessho-Uehara M."/>
            <person name="Martin G.J."/>
            <person name="Bewick A.J."/>
            <person name="Behringer M."/>
            <person name="Debat H.J."/>
            <person name="Wong I."/>
            <person name="Day J.C."/>
            <person name="Suvorov A."/>
            <person name="Silva C.J."/>
            <person name="Stanger-Hall K.F."/>
            <person name="Hall D.W."/>
            <person name="Schmitz R.J."/>
            <person name="Nelson D.R."/>
            <person name="Lewis S.M."/>
            <person name="Shigenobu S."/>
            <person name="Bybee S.M."/>
            <person name="Larracuente A.M."/>
            <person name="Oba Y."/>
            <person name="Weng J.K."/>
        </authorList>
    </citation>
    <scope>NUCLEOTIDE SEQUENCE [LARGE SCALE GENOMIC DNA]</scope>
    <source>
        <strain evidence="2">1611_PpyrPB1</strain>
        <tissue evidence="2">Whole body</tissue>
    </source>
</reference>
<feature type="compositionally biased region" description="Polar residues" evidence="1">
    <location>
        <begin position="389"/>
        <end position="399"/>
    </location>
</feature>
<evidence type="ECO:0000313" key="2">
    <source>
        <dbReference type="EMBL" id="KAB0792106.1"/>
    </source>
</evidence>
<evidence type="ECO:0000313" key="3">
    <source>
        <dbReference type="Proteomes" id="UP000327044"/>
    </source>
</evidence>
<protein>
    <submittedName>
        <fullName evidence="2">Uncharacterized protein</fullName>
    </submittedName>
</protein>
<dbReference type="InParanoid" id="A0A5N4A464"/>
<evidence type="ECO:0000256" key="1">
    <source>
        <dbReference type="SAM" id="MobiDB-lite"/>
    </source>
</evidence>
<accession>A0A5N4A464</accession>
<feature type="compositionally biased region" description="Basic residues" evidence="1">
    <location>
        <begin position="414"/>
        <end position="434"/>
    </location>
</feature>
<comment type="caution">
    <text evidence="2">The sequence shown here is derived from an EMBL/GenBank/DDBJ whole genome shotgun (WGS) entry which is preliminary data.</text>
</comment>
<gene>
    <name evidence="2" type="ORF">PPYR_14067</name>
</gene>
<organism evidence="2 3">
    <name type="scientific">Photinus pyralis</name>
    <name type="common">Common eastern firefly</name>
    <name type="synonym">Lampyris pyralis</name>
    <dbReference type="NCBI Taxonomy" id="7054"/>
    <lineage>
        <taxon>Eukaryota</taxon>
        <taxon>Metazoa</taxon>
        <taxon>Ecdysozoa</taxon>
        <taxon>Arthropoda</taxon>
        <taxon>Hexapoda</taxon>
        <taxon>Insecta</taxon>
        <taxon>Pterygota</taxon>
        <taxon>Neoptera</taxon>
        <taxon>Endopterygota</taxon>
        <taxon>Coleoptera</taxon>
        <taxon>Polyphaga</taxon>
        <taxon>Elateriformia</taxon>
        <taxon>Elateroidea</taxon>
        <taxon>Lampyridae</taxon>
        <taxon>Lampyrinae</taxon>
        <taxon>Photinus</taxon>
    </lineage>
</organism>
<dbReference type="Proteomes" id="UP000327044">
    <property type="component" value="Unassembled WGS sequence"/>
</dbReference>
<dbReference type="PANTHER" id="PTHR15434:SF2">
    <property type="entry name" value="HEAT SHOCK FACTOR 2-BINDING PROTEIN"/>
    <property type="match status" value="1"/>
</dbReference>